<dbReference type="Pfam" id="PF13560">
    <property type="entry name" value="HTH_31"/>
    <property type="match status" value="1"/>
</dbReference>
<feature type="domain" description="HTH cro/C1-type" evidence="2">
    <location>
        <begin position="25"/>
        <end position="79"/>
    </location>
</feature>
<dbReference type="Proteomes" id="UP000371041">
    <property type="component" value="Chromosome"/>
</dbReference>
<gene>
    <name evidence="3" type="ORF">GIY23_06580</name>
</gene>
<protein>
    <submittedName>
        <fullName evidence="3">Helix-turn-helix domain-containing protein</fullName>
    </submittedName>
</protein>
<proteinExistence type="inferred from homology"/>
<evidence type="ECO:0000313" key="4">
    <source>
        <dbReference type="Proteomes" id="UP000371041"/>
    </source>
</evidence>
<dbReference type="InterPro" id="IPR052345">
    <property type="entry name" value="Rad_response_metalloprotease"/>
</dbReference>
<name>A0A5Q3QCP0_9PSEU</name>
<accession>A0A5Q3QCP0</accession>
<dbReference type="KEGG" id="sace:GIY23_06580"/>
<dbReference type="GO" id="GO:0003677">
    <property type="term" value="F:DNA binding"/>
    <property type="evidence" value="ECO:0007669"/>
    <property type="project" value="InterPro"/>
</dbReference>
<dbReference type="PANTHER" id="PTHR43236:SF2">
    <property type="entry name" value="BLL0069 PROTEIN"/>
    <property type="match status" value="1"/>
</dbReference>
<evidence type="ECO:0000259" key="2">
    <source>
        <dbReference type="PROSITE" id="PS50943"/>
    </source>
</evidence>
<dbReference type="EMBL" id="CP045929">
    <property type="protein sequence ID" value="QGK69245.1"/>
    <property type="molecule type" value="Genomic_DNA"/>
</dbReference>
<dbReference type="PANTHER" id="PTHR43236">
    <property type="entry name" value="ANTITOXIN HIGA1"/>
    <property type="match status" value="1"/>
</dbReference>
<dbReference type="SUPFAM" id="SSF47413">
    <property type="entry name" value="lambda repressor-like DNA-binding domains"/>
    <property type="match status" value="1"/>
</dbReference>
<dbReference type="InterPro" id="IPR010359">
    <property type="entry name" value="IrrE_HExxH"/>
</dbReference>
<dbReference type="PROSITE" id="PS50943">
    <property type="entry name" value="HTH_CROC1"/>
    <property type="match status" value="1"/>
</dbReference>
<sequence length="488" mass="55154">MQDFAAEEDRSFSTDQDLLVFGQRLRHLRRTAGLTLVDLGERVGRAPSQLSLLENGHREPKLSLLRSLADALGCTVDDLMSKKPPNRRAELEIAVEQAQLDPLYQRLSLPPLKAGKRMPTEALEHVAGLYEELKRRETKQVATPEEARKANAQLRHTMREHGNYFPEIEKAAAEILDKVGYHGGALSEGVIQSIATHLGYGLRFVNDLPRSVRSVTDMHHQRIFLRRESLGMHSPRTILLQTLGHLTLGHSQPRDFADFLRQRVEANYFAAAVLVPEKTAVPFLQKAKADRDLAVEDLRDVYSVSYEMAAHRFTNLATQYLDLVCHFVRNDETGIIYKAYENDGLVFPTDASGAIEGQRMCRHWAGRQVFASPDRYSTYYQYTDKPGATHWCVAHVDPSRGRDFAITLGVPYTESRWFRGRDTTNHSQSKCPNGECCQRPPADLANRWQGMVWPSARAHSHVLAALPSDTFPGVDEADVYRFLEDHDA</sequence>
<dbReference type="CDD" id="cd00093">
    <property type="entry name" value="HTH_XRE"/>
    <property type="match status" value="1"/>
</dbReference>
<dbReference type="Gene3D" id="1.10.260.40">
    <property type="entry name" value="lambda repressor-like DNA-binding domains"/>
    <property type="match status" value="1"/>
</dbReference>
<dbReference type="Pfam" id="PF06114">
    <property type="entry name" value="Peptidase_M78"/>
    <property type="match status" value="1"/>
</dbReference>
<comment type="similarity">
    <text evidence="1">Belongs to the short-chain fatty acyl-CoA assimilation regulator (ScfR) family.</text>
</comment>
<organism evidence="3 4">
    <name type="scientific">Allosaccharopolyspora coralli</name>
    <dbReference type="NCBI Taxonomy" id="2665642"/>
    <lineage>
        <taxon>Bacteria</taxon>
        <taxon>Bacillati</taxon>
        <taxon>Actinomycetota</taxon>
        <taxon>Actinomycetes</taxon>
        <taxon>Pseudonocardiales</taxon>
        <taxon>Pseudonocardiaceae</taxon>
        <taxon>Allosaccharopolyspora</taxon>
    </lineage>
</organism>
<dbReference type="InterPro" id="IPR001387">
    <property type="entry name" value="Cro/C1-type_HTH"/>
</dbReference>
<evidence type="ECO:0000256" key="1">
    <source>
        <dbReference type="ARBA" id="ARBA00007227"/>
    </source>
</evidence>
<dbReference type="AlphaFoldDB" id="A0A5Q3QCP0"/>
<reference evidence="4" key="1">
    <citation type="submission" date="2019-11" db="EMBL/GenBank/DDBJ databases">
        <title>The complete genome sequence of Saccharopolyspora sp. E2A.</title>
        <authorList>
            <person name="Zhang G."/>
        </authorList>
    </citation>
    <scope>NUCLEOTIDE SEQUENCE [LARGE SCALE GENOMIC DNA]</scope>
    <source>
        <strain evidence="4">E2A</strain>
    </source>
</reference>
<keyword evidence="4" id="KW-1185">Reference proteome</keyword>
<dbReference type="InterPro" id="IPR010982">
    <property type="entry name" value="Lambda_DNA-bd_dom_sf"/>
</dbReference>
<dbReference type="SMART" id="SM00530">
    <property type="entry name" value="HTH_XRE"/>
    <property type="match status" value="1"/>
</dbReference>
<evidence type="ECO:0000313" key="3">
    <source>
        <dbReference type="EMBL" id="QGK69245.1"/>
    </source>
</evidence>
<dbReference type="RefSeq" id="WP_154075845.1">
    <property type="nucleotide sequence ID" value="NZ_CP045929.1"/>
</dbReference>